<dbReference type="Proteomes" id="UP000295361">
    <property type="component" value="Unassembled WGS sequence"/>
</dbReference>
<evidence type="ECO:0000313" key="3">
    <source>
        <dbReference type="Proteomes" id="UP000295361"/>
    </source>
</evidence>
<feature type="chain" id="PRO_5020319409" evidence="1">
    <location>
        <begin position="28"/>
        <end position="185"/>
    </location>
</feature>
<feature type="signal peptide" evidence="1">
    <location>
        <begin position="1"/>
        <end position="27"/>
    </location>
</feature>
<comment type="caution">
    <text evidence="2">The sequence shown here is derived from an EMBL/GenBank/DDBJ whole genome shotgun (WGS) entry which is preliminary data.</text>
</comment>
<evidence type="ECO:0000313" key="2">
    <source>
        <dbReference type="EMBL" id="TDP71773.1"/>
    </source>
</evidence>
<reference evidence="2 3" key="1">
    <citation type="submission" date="2019-03" db="EMBL/GenBank/DDBJ databases">
        <title>Genomic Encyclopedia of Type Strains, Phase IV (KMG-IV): sequencing the most valuable type-strain genomes for metagenomic binning, comparative biology and taxonomic classification.</title>
        <authorList>
            <person name="Goeker M."/>
        </authorList>
    </citation>
    <scope>NUCLEOTIDE SEQUENCE [LARGE SCALE GENOMIC DNA]</scope>
    <source>
        <strain evidence="2 3">DSM 16998</strain>
    </source>
</reference>
<dbReference type="AlphaFoldDB" id="A0A4R6QN39"/>
<dbReference type="NCBIfam" id="TIGR02595">
    <property type="entry name" value="PEP_CTERM"/>
    <property type="match status" value="1"/>
</dbReference>
<sequence length="185" mass="19761">MYATLCKTASKFVVTAVLSGAALCSHAAELVNGDFTPYLGGINGIESDFNTAFAYEQTFTPVANAILDKVVWWGYYNFGSSDSSIEVFLDGSATPLSGILTTSSAGNGITQYVLDVPDSPLTATKIAIWNKSEDVRWFWQATTSDSSAEPVAFSLQGSLVPEPGTWALMLGGLALLPVLRRRPVH</sequence>
<evidence type="ECO:0000256" key="1">
    <source>
        <dbReference type="SAM" id="SignalP"/>
    </source>
</evidence>
<keyword evidence="3" id="KW-1185">Reference proteome</keyword>
<dbReference type="InterPro" id="IPR013424">
    <property type="entry name" value="Ice-binding_C"/>
</dbReference>
<gene>
    <name evidence="2" type="ORF">DES47_103757</name>
</gene>
<dbReference type="InParanoid" id="A0A4R6QN39"/>
<name>A0A4R6QN39_9BURK</name>
<organism evidence="2 3">
    <name type="scientific">Roseateles toxinivorans</name>
    <dbReference type="NCBI Taxonomy" id="270368"/>
    <lineage>
        <taxon>Bacteria</taxon>
        <taxon>Pseudomonadati</taxon>
        <taxon>Pseudomonadota</taxon>
        <taxon>Betaproteobacteria</taxon>
        <taxon>Burkholderiales</taxon>
        <taxon>Sphaerotilaceae</taxon>
        <taxon>Roseateles</taxon>
    </lineage>
</organism>
<accession>A0A4R6QN39</accession>
<dbReference type="EMBL" id="SNXS01000003">
    <property type="protein sequence ID" value="TDP71773.1"/>
    <property type="molecule type" value="Genomic_DNA"/>
</dbReference>
<protein>
    <submittedName>
        <fullName evidence="2">Putative secreted protein with PEP-CTERM sorting signal/MYXO-CTERM domain-containing protein</fullName>
    </submittedName>
</protein>
<proteinExistence type="predicted"/>
<keyword evidence="1" id="KW-0732">Signal</keyword>